<evidence type="ECO:0000313" key="3">
    <source>
        <dbReference type="Proteomes" id="UP000290288"/>
    </source>
</evidence>
<feature type="region of interest" description="Disordered" evidence="1">
    <location>
        <begin position="1"/>
        <end position="420"/>
    </location>
</feature>
<evidence type="ECO:0000256" key="1">
    <source>
        <dbReference type="SAM" id="MobiDB-lite"/>
    </source>
</evidence>
<dbReference type="OrthoDB" id="3063746at2759"/>
<evidence type="ECO:0000313" key="2">
    <source>
        <dbReference type="EMBL" id="RXW16238.1"/>
    </source>
</evidence>
<feature type="compositionally biased region" description="Basic and acidic residues" evidence="1">
    <location>
        <begin position="276"/>
        <end position="295"/>
    </location>
</feature>
<feature type="compositionally biased region" description="Low complexity" evidence="1">
    <location>
        <begin position="260"/>
        <end position="275"/>
    </location>
</feature>
<feature type="compositionally biased region" description="Basic and acidic residues" evidence="1">
    <location>
        <begin position="129"/>
        <end position="138"/>
    </location>
</feature>
<protein>
    <submittedName>
        <fullName evidence="2">Uncharacterized protein</fullName>
    </submittedName>
</protein>
<feature type="compositionally biased region" description="Basic and acidic residues" evidence="1">
    <location>
        <begin position="311"/>
        <end position="321"/>
    </location>
</feature>
<feature type="region of interest" description="Disordered" evidence="1">
    <location>
        <begin position="455"/>
        <end position="512"/>
    </location>
</feature>
<feature type="compositionally biased region" description="Polar residues" evidence="1">
    <location>
        <begin position="475"/>
        <end position="484"/>
    </location>
</feature>
<name>A0A4V1Q2T8_9AGAR</name>
<feature type="region of interest" description="Disordered" evidence="1">
    <location>
        <begin position="526"/>
        <end position="580"/>
    </location>
</feature>
<dbReference type="STRING" id="2316362.A0A4V1Q2T8"/>
<feature type="compositionally biased region" description="Pro residues" evidence="1">
    <location>
        <begin position="89"/>
        <end position="104"/>
    </location>
</feature>
<feature type="compositionally biased region" description="Polar residues" evidence="1">
    <location>
        <begin position="399"/>
        <end position="408"/>
    </location>
</feature>
<keyword evidence="3" id="KW-1185">Reference proteome</keyword>
<dbReference type="EMBL" id="SDEE01000460">
    <property type="protein sequence ID" value="RXW16238.1"/>
    <property type="molecule type" value="Genomic_DNA"/>
</dbReference>
<dbReference type="Proteomes" id="UP000290288">
    <property type="component" value="Unassembled WGS sequence"/>
</dbReference>
<accession>A0A4V1Q2T8</accession>
<reference evidence="2 3" key="1">
    <citation type="submission" date="2019-01" db="EMBL/GenBank/DDBJ databases">
        <title>Draft genome sequence of Psathyrella aberdarensis IHI B618.</title>
        <authorList>
            <person name="Buettner E."/>
            <person name="Kellner H."/>
        </authorList>
    </citation>
    <scope>NUCLEOTIDE SEQUENCE [LARGE SCALE GENOMIC DNA]</scope>
    <source>
        <strain evidence="2 3">IHI B618</strain>
    </source>
</reference>
<feature type="compositionally biased region" description="Basic and acidic residues" evidence="1">
    <location>
        <begin position="48"/>
        <end position="62"/>
    </location>
</feature>
<feature type="compositionally biased region" description="Basic and acidic residues" evidence="1">
    <location>
        <begin position="486"/>
        <end position="502"/>
    </location>
</feature>
<feature type="compositionally biased region" description="Acidic residues" evidence="1">
    <location>
        <begin position="368"/>
        <end position="387"/>
    </location>
</feature>
<gene>
    <name evidence="2" type="ORF">EST38_g9618</name>
</gene>
<feature type="compositionally biased region" description="Basic residues" evidence="1">
    <location>
        <begin position="455"/>
        <end position="465"/>
    </location>
</feature>
<dbReference type="AlphaFoldDB" id="A0A4V1Q2T8"/>
<feature type="compositionally biased region" description="Basic residues" evidence="1">
    <location>
        <begin position="206"/>
        <end position="219"/>
    </location>
</feature>
<comment type="caution">
    <text evidence="2">The sequence shown here is derived from an EMBL/GenBank/DDBJ whole genome shotgun (WGS) entry which is preliminary data.</text>
</comment>
<feature type="compositionally biased region" description="Acidic residues" evidence="1">
    <location>
        <begin position="409"/>
        <end position="420"/>
    </location>
</feature>
<feature type="compositionally biased region" description="Polar residues" evidence="1">
    <location>
        <begin position="563"/>
        <end position="577"/>
    </location>
</feature>
<sequence length="904" mass="98980">MSSLANKPHTVDSVPKTPERNKSISTIPTPPNTPKKRVRASRPPLVRSKAEMRNRKLRDIGRKLRAQTSMAESPPMSPQPKHLDTGQPKPLPLASPFHSDPPPNHVDNIPDFIDLTKPNTPKIGKKRTPARERSHNTDDAIDISSDTSGEPFYKAPGEKWYYGPSKSRVLSSDPAGPASPPRTRGWRKRTAQPVSSEDEKNEIVHGRSRRLVSGKRSLKSTRPLLKLNYDPSRKRKRGDPLSFDDVLRRHGPLVPRPDYVVPDLSDSSSDLPEPSEVLRKLKSADKATARGKGDDDLTAQASDGGGLADTNAEKERERTADVEGVGSATPGNSPPPKRRRTANNAFILTDVSVEGDEADDSNGGGLFTDDEAFDDYDREDSFIDDTPLETVPIFDIRRSSSPQANASDIEQDDGMPSDEETQFEVAKLQSLFSNLRQHMERKDYESSLREVNRALKKVTKPKVRRGQGNAPPSYGTHTNPSSNPEGKGKGRDTVGDVQRRESTPTMTVEEKEDIEKAIANSLGDYRAQNGLRPPQTPGAGPSGPSSHVQAMVNAVIHTPPSIPTSSLSNMNQSSVGGPQTPAPAPFSMAALVAQTPGASTAWQSEFPDDPSFKPVSVLLPEVDATYDTRLHDVFLGKDYAALPNLPAGKWMPWTNSRVIGPWAFHLWGKLSPEMNALLALAAIRFQDSGAYTNPSRAAPANLQLRDVPAKSPRFHVMRNFKNLYCLTSGLVLSCQLRIPTKGGMRKKEIQIIPYKQEWERLVGWSCLVLDENPLGAQLWRGSIQMSTRGVVDSKPTESSAIAVNPDPAPGPAVDGFSLGAEDEVPIYDARHSTNFNFDTDLPILSSRLPKWDGDELPLGSCVVAGYTMSKYMNNKGIWSVGCNIHWVILFGLPDEAVAKTLLGR</sequence>
<organism evidence="2 3">
    <name type="scientific">Candolleomyces aberdarensis</name>
    <dbReference type="NCBI Taxonomy" id="2316362"/>
    <lineage>
        <taxon>Eukaryota</taxon>
        <taxon>Fungi</taxon>
        <taxon>Dikarya</taxon>
        <taxon>Basidiomycota</taxon>
        <taxon>Agaricomycotina</taxon>
        <taxon>Agaricomycetes</taxon>
        <taxon>Agaricomycetidae</taxon>
        <taxon>Agaricales</taxon>
        <taxon>Agaricineae</taxon>
        <taxon>Psathyrellaceae</taxon>
        <taxon>Candolleomyces</taxon>
    </lineage>
</organism>
<proteinExistence type="predicted"/>